<proteinExistence type="predicted"/>
<evidence type="ECO:0000256" key="1">
    <source>
        <dbReference type="SAM" id="Phobius"/>
    </source>
</evidence>
<keyword evidence="1" id="KW-0812">Transmembrane</keyword>
<feature type="transmembrane region" description="Helical" evidence="1">
    <location>
        <begin position="26"/>
        <end position="45"/>
    </location>
</feature>
<reference evidence="3 4" key="1">
    <citation type="submission" date="2016-10" db="EMBL/GenBank/DDBJ databases">
        <authorList>
            <person name="de Groot N.N."/>
        </authorList>
    </citation>
    <scope>NUCLEOTIDE SEQUENCE [LARGE SCALE GENOMIC DNA]</scope>
    <source>
        <strain evidence="3 4">CGMCC 4.6858</strain>
    </source>
</reference>
<dbReference type="Proteomes" id="UP000199034">
    <property type="component" value="Unassembled WGS sequence"/>
</dbReference>
<keyword evidence="1" id="KW-0472">Membrane</keyword>
<organism evidence="3 4">
    <name type="scientific">Nocardioides lianchengensis</name>
    <dbReference type="NCBI Taxonomy" id="1045774"/>
    <lineage>
        <taxon>Bacteria</taxon>
        <taxon>Bacillati</taxon>
        <taxon>Actinomycetota</taxon>
        <taxon>Actinomycetes</taxon>
        <taxon>Propionibacteriales</taxon>
        <taxon>Nocardioidaceae</taxon>
        <taxon>Nocardioides</taxon>
    </lineage>
</organism>
<dbReference type="OrthoDB" id="3786280at2"/>
<dbReference type="Gene3D" id="3.40.50.1110">
    <property type="entry name" value="SGNH hydrolase"/>
    <property type="match status" value="1"/>
</dbReference>
<dbReference type="InterPro" id="IPR013830">
    <property type="entry name" value="SGNH_hydro"/>
</dbReference>
<keyword evidence="1" id="KW-1133">Transmembrane helix</keyword>
<evidence type="ECO:0000259" key="2">
    <source>
        <dbReference type="Pfam" id="PF13472"/>
    </source>
</evidence>
<gene>
    <name evidence="3" type="ORF">SAMN05421872_11378</name>
</gene>
<protein>
    <submittedName>
        <fullName evidence="3">Acyl-CoA thioesterase-1</fullName>
    </submittedName>
</protein>
<dbReference type="AlphaFoldDB" id="A0A1G6ZDT7"/>
<feature type="domain" description="SGNH hydrolase-type esterase" evidence="2">
    <location>
        <begin position="77"/>
        <end position="229"/>
    </location>
</feature>
<accession>A0A1G6ZDT7</accession>
<evidence type="ECO:0000313" key="3">
    <source>
        <dbReference type="EMBL" id="SDD99896.1"/>
    </source>
</evidence>
<dbReference type="Pfam" id="PF13472">
    <property type="entry name" value="Lipase_GDSL_2"/>
    <property type="match status" value="1"/>
</dbReference>
<dbReference type="EMBL" id="FMZM01000013">
    <property type="protein sequence ID" value="SDD99896.1"/>
    <property type="molecule type" value="Genomic_DNA"/>
</dbReference>
<evidence type="ECO:0000313" key="4">
    <source>
        <dbReference type="Proteomes" id="UP000199034"/>
    </source>
</evidence>
<dbReference type="InterPro" id="IPR036514">
    <property type="entry name" value="SGNH_hydro_sf"/>
</dbReference>
<dbReference type="SUPFAM" id="SSF52266">
    <property type="entry name" value="SGNH hydrolase"/>
    <property type="match status" value="1"/>
</dbReference>
<keyword evidence="4" id="KW-1185">Reference proteome</keyword>
<sequence>MCPWGSWPQTGAVVLRGVAGSARARVTLFAVVVLLATVSAGWVTARAGADESRCDRFAAESLARAAQVTGSGADVLVVGDSYSAGLGLDDAVDSWPSRLPGRVHVAGFSGSGFSRAASPCEGVAFAARAREAVRDVRTGPVVVEGGLNDWDQSPAAITAGFQRLVRVVGDRQLVVVGPALAPSRAGRVPAIDALLARLSDQYGATYVAMTGLDLPYLEDRLHLTADGHRQFGDHVAEQIGALVP</sequence>
<name>A0A1G6ZDT7_9ACTN</name>
<dbReference type="STRING" id="1045774.SAMN05421872_11378"/>